<keyword evidence="6" id="KW-0064">Aspartyl protease</keyword>
<dbReference type="InterPro" id="IPR033121">
    <property type="entry name" value="PEPTIDASE_A1"/>
</dbReference>
<evidence type="ECO:0000256" key="6">
    <source>
        <dbReference type="ARBA" id="ARBA00022750"/>
    </source>
</evidence>
<dbReference type="InterPro" id="IPR001461">
    <property type="entry name" value="Aspartic_peptidase_A1"/>
</dbReference>
<dbReference type="InterPro" id="IPR012337">
    <property type="entry name" value="RNaseH-like_sf"/>
</dbReference>
<comment type="caution">
    <text evidence="19">The sequence shown here is derived from an EMBL/GenBank/DDBJ whole genome shotgun (WGS) entry which is preliminary data.</text>
</comment>
<gene>
    <name evidence="19" type="ORF">V6N12_024549</name>
</gene>
<dbReference type="InterPro" id="IPR034161">
    <property type="entry name" value="Pepsin-like_plant"/>
</dbReference>
<keyword evidence="9" id="KW-0862">Zinc</keyword>
<evidence type="ECO:0000256" key="8">
    <source>
        <dbReference type="ARBA" id="ARBA00022801"/>
    </source>
</evidence>
<keyword evidence="16" id="KW-0472">Membrane</keyword>
<dbReference type="InterPro" id="IPR025525">
    <property type="entry name" value="hAT-like_transposase_RNase-H"/>
</dbReference>
<evidence type="ECO:0000256" key="10">
    <source>
        <dbReference type="ARBA" id="ARBA00023015"/>
    </source>
</evidence>
<evidence type="ECO:0000256" key="14">
    <source>
        <dbReference type="ARBA" id="ARBA00023242"/>
    </source>
</evidence>
<evidence type="ECO:0000313" key="20">
    <source>
        <dbReference type="Proteomes" id="UP001472677"/>
    </source>
</evidence>
<evidence type="ECO:0000313" key="19">
    <source>
        <dbReference type="EMBL" id="KAK8590166.1"/>
    </source>
</evidence>
<evidence type="ECO:0000256" key="13">
    <source>
        <dbReference type="ARBA" id="ARBA00023180"/>
    </source>
</evidence>
<dbReference type="CDD" id="cd05476">
    <property type="entry name" value="pepsin_A_like_plant"/>
    <property type="match status" value="1"/>
</dbReference>
<dbReference type="InterPro" id="IPR036236">
    <property type="entry name" value="Znf_C2H2_sf"/>
</dbReference>
<dbReference type="PRINTS" id="PR00792">
    <property type="entry name" value="PEPSIN"/>
</dbReference>
<keyword evidence="5" id="KW-0479">Metal-binding</keyword>
<dbReference type="PANTHER" id="PTHR46481:SF10">
    <property type="entry name" value="ZINC FINGER BED DOMAIN-CONTAINING PROTEIN 39"/>
    <property type="match status" value="1"/>
</dbReference>
<organism evidence="19 20">
    <name type="scientific">Hibiscus sabdariffa</name>
    <name type="common">roselle</name>
    <dbReference type="NCBI Taxonomy" id="183260"/>
    <lineage>
        <taxon>Eukaryota</taxon>
        <taxon>Viridiplantae</taxon>
        <taxon>Streptophyta</taxon>
        <taxon>Embryophyta</taxon>
        <taxon>Tracheophyta</taxon>
        <taxon>Spermatophyta</taxon>
        <taxon>Magnoliopsida</taxon>
        <taxon>eudicotyledons</taxon>
        <taxon>Gunneridae</taxon>
        <taxon>Pentapetalae</taxon>
        <taxon>rosids</taxon>
        <taxon>malvids</taxon>
        <taxon>Malvales</taxon>
        <taxon>Malvaceae</taxon>
        <taxon>Malvoideae</taxon>
        <taxon>Hibiscus</taxon>
    </lineage>
</organism>
<reference evidence="19 20" key="1">
    <citation type="journal article" date="2024" name="G3 (Bethesda)">
        <title>Genome assembly of Hibiscus sabdariffa L. provides insights into metabolisms of medicinal natural products.</title>
        <authorList>
            <person name="Kim T."/>
        </authorList>
    </citation>
    <scope>NUCLEOTIDE SEQUENCE [LARGE SCALE GENOMIC DNA]</scope>
    <source>
        <strain evidence="19">TK-2024</strain>
        <tissue evidence="19">Old leaves</tissue>
    </source>
</reference>
<dbReference type="PANTHER" id="PTHR46481">
    <property type="entry name" value="ZINC FINGER BED DOMAIN-CONTAINING PROTEIN 4"/>
    <property type="match status" value="1"/>
</dbReference>
<evidence type="ECO:0000256" key="4">
    <source>
        <dbReference type="ARBA" id="ARBA00022670"/>
    </source>
</evidence>
<evidence type="ECO:0000256" key="1">
    <source>
        <dbReference type="ARBA" id="ARBA00004123"/>
    </source>
</evidence>
<dbReference type="InterPro" id="IPR008906">
    <property type="entry name" value="HATC_C_dom"/>
</dbReference>
<keyword evidence="11" id="KW-0238">DNA-binding</keyword>
<keyword evidence="8" id="KW-0378">Hydrolase</keyword>
<evidence type="ECO:0008006" key="21">
    <source>
        <dbReference type="Google" id="ProtNLM"/>
    </source>
</evidence>
<keyword evidence="16" id="KW-0812">Transmembrane</keyword>
<comment type="subunit">
    <text evidence="3">Homodimer.</text>
</comment>
<evidence type="ECO:0000256" key="9">
    <source>
        <dbReference type="ARBA" id="ARBA00022833"/>
    </source>
</evidence>
<dbReference type="InterPro" id="IPR032799">
    <property type="entry name" value="TAXi_C"/>
</dbReference>
<comment type="subcellular location">
    <subcellularLocation>
        <location evidence="1">Nucleus</location>
    </subcellularLocation>
</comment>
<comment type="similarity">
    <text evidence="2">Belongs to the peptidase A1 family.</text>
</comment>
<dbReference type="PROSITE" id="PS50808">
    <property type="entry name" value="ZF_BED"/>
    <property type="match status" value="1"/>
</dbReference>
<dbReference type="SUPFAM" id="SSF57667">
    <property type="entry name" value="beta-beta-alpha zinc fingers"/>
    <property type="match status" value="1"/>
</dbReference>
<proteinExistence type="inferred from homology"/>
<keyword evidence="10" id="KW-0805">Transcription regulation</keyword>
<dbReference type="PROSITE" id="PS51767">
    <property type="entry name" value="PEPTIDASE_A1"/>
    <property type="match status" value="1"/>
</dbReference>
<keyword evidence="20" id="KW-1185">Reference proteome</keyword>
<feature type="transmembrane region" description="Helical" evidence="16">
    <location>
        <begin position="1103"/>
        <end position="1122"/>
    </location>
</feature>
<dbReference type="SUPFAM" id="SSF53098">
    <property type="entry name" value="Ribonuclease H-like"/>
    <property type="match status" value="1"/>
</dbReference>
<evidence type="ECO:0000256" key="5">
    <source>
        <dbReference type="ARBA" id="ARBA00022723"/>
    </source>
</evidence>
<dbReference type="InterPro" id="IPR003656">
    <property type="entry name" value="Znf_BED"/>
</dbReference>
<evidence type="ECO:0000259" key="17">
    <source>
        <dbReference type="PROSITE" id="PS50808"/>
    </source>
</evidence>
<dbReference type="InterPro" id="IPR032861">
    <property type="entry name" value="TAXi_N"/>
</dbReference>
<keyword evidence="12" id="KW-0804">Transcription</keyword>
<dbReference type="Pfam" id="PF05699">
    <property type="entry name" value="Dimer_Tnp_hAT"/>
    <property type="match status" value="1"/>
</dbReference>
<dbReference type="InterPro" id="IPR052035">
    <property type="entry name" value="ZnF_BED_domain_contain"/>
</dbReference>
<dbReference type="EMBL" id="JBBPBM010000004">
    <property type="protein sequence ID" value="KAK8590166.1"/>
    <property type="molecule type" value="Genomic_DNA"/>
</dbReference>
<dbReference type="SMART" id="SM00614">
    <property type="entry name" value="ZnF_BED"/>
    <property type="match status" value="1"/>
</dbReference>
<dbReference type="Gene3D" id="2.40.70.10">
    <property type="entry name" value="Acid Proteases"/>
    <property type="match status" value="2"/>
</dbReference>
<dbReference type="SUPFAM" id="SSF50630">
    <property type="entry name" value="Acid proteases"/>
    <property type="match status" value="1"/>
</dbReference>
<keyword evidence="7 15" id="KW-0863">Zinc-finger</keyword>
<sequence length="1123" mass="126066">MSSEPQSSSTPVGVSRVEELFVNVDDNLNEEDECNVEASEPLLDTTTKEAEVENPFQVFKKPRRSKVWDDFLEPELINKQWKVRCKYCNQPLSVLKSKSTSHLKRHIDGCIKKSRFLKQQQALNFLPSELSTGTDQSGFVSALHDGKVDMLKMREAMAHWITMHEHPFSIVDEEGFNLMMKRGMPQWTSVSRVTIRSDSFKVYEFEKLKLKALLKKVDRISLTTDLWKSKPQKIEYMVLTAHFVDLDWKLQKRVLNFVHLPPPRKGANIAYCILKCLKEWEIEDKVFTISVDNASANDSCIKILKDNFATNGRLLCNGELFHVRCCAHILNIMVQHGLQQVQDIIEKVHDTVDFLNASDVRLKRFGELASQYNVQDRKLILECKTRWNSTYDMLDCAIKFRKVFPRYALHDHSYNYCPDDDEWEKIEKLLEILKVFKATTNIISCSEYPTANLFLGEVQRIKVLLDVKSESLDDFVKSMVANMKERFTKYWGECNLSMAIGSVMDPRLKMRAVEIAFPKMFPSDLVRENIGKVKDIMYQLFEEYLRIYSSTCNVEENGECAIPINAHGGDVTSSGLSKLLQDVFSGETSIPRVKNELDLYLDEGCIFSQDVKFDAIAWWREKSNKFCILSKMEVTILAVPITTVASEATFSAGSRVIDPYRASLAPETVQMLMCTGRGNDLSAMRAHDMRRHGRLLSTINVDLPLGGSGHPSEAGLYFAQIGLGNPSVDFFVQVDTGSDILWVNCAGCDKCPTKSDLGLGLTLYDPKRSSTSRLVYCDQDFCTSTYDGPLPGCKPSLQCQYNVIYGDGSSTAGYFVKDNIQLEQVIGNLQSKSTNGTVVFGCGARQSGELGSSTEALDGILGFGQANSSLISQLAASGKVKRMFAHCLDNDEGGGIFAIGEVVSPKVKTTPMVPNQAHYNVVMKEIEVGDTLLRLPSDVFDSGDQKGAIVDSGTTLAYLPSAIYEPLMAEILSPQPELQLHSVEDQFTCFQHMENVDNGFPTVKFHFEGSLTLTIYPHEYLFQIREDIWCFGWQNSGVQSRDGKDMILLGDLVLSNKLVVYDVENQTIGWTEYNCSSSIKVRDESSRAEYSVGFHDVISGSSLMGGSITLLSIIIALLYSCMA</sequence>
<evidence type="ECO:0000256" key="2">
    <source>
        <dbReference type="ARBA" id="ARBA00007447"/>
    </source>
</evidence>
<evidence type="ECO:0000256" key="3">
    <source>
        <dbReference type="ARBA" id="ARBA00011738"/>
    </source>
</evidence>
<accession>A0ABR2G0X2</accession>
<name>A0ABR2G0X2_9ROSI</name>
<evidence type="ECO:0000256" key="15">
    <source>
        <dbReference type="PROSITE-ProRule" id="PRU00027"/>
    </source>
</evidence>
<protein>
    <recommendedName>
        <fullName evidence="21">Peptidase A1 domain-containing protein</fullName>
    </recommendedName>
</protein>
<keyword evidence="13" id="KW-0325">Glycoprotein</keyword>
<evidence type="ECO:0000256" key="11">
    <source>
        <dbReference type="ARBA" id="ARBA00023125"/>
    </source>
</evidence>
<evidence type="ECO:0000256" key="7">
    <source>
        <dbReference type="ARBA" id="ARBA00022771"/>
    </source>
</evidence>
<feature type="domain" description="Peptidase A1" evidence="18">
    <location>
        <begin position="717"/>
        <end position="1071"/>
    </location>
</feature>
<dbReference type="Pfam" id="PF14372">
    <property type="entry name" value="hAT-like_RNase-H"/>
    <property type="match status" value="1"/>
</dbReference>
<evidence type="ECO:0000259" key="18">
    <source>
        <dbReference type="PROSITE" id="PS51767"/>
    </source>
</evidence>
<keyword evidence="16" id="KW-1133">Transmembrane helix</keyword>
<feature type="domain" description="BED-type" evidence="17">
    <location>
        <begin position="62"/>
        <end position="113"/>
    </location>
</feature>
<keyword evidence="4" id="KW-0645">Protease</keyword>
<dbReference type="Pfam" id="PF14543">
    <property type="entry name" value="TAXi_N"/>
    <property type="match status" value="1"/>
</dbReference>
<keyword evidence="14" id="KW-0539">Nucleus</keyword>
<dbReference type="Proteomes" id="UP001472677">
    <property type="component" value="Unassembled WGS sequence"/>
</dbReference>
<evidence type="ECO:0000256" key="16">
    <source>
        <dbReference type="SAM" id="Phobius"/>
    </source>
</evidence>
<dbReference type="InterPro" id="IPR021109">
    <property type="entry name" value="Peptidase_aspartic_dom_sf"/>
</dbReference>
<dbReference type="Pfam" id="PF14541">
    <property type="entry name" value="TAXi_C"/>
    <property type="match status" value="1"/>
</dbReference>
<evidence type="ECO:0000256" key="12">
    <source>
        <dbReference type="ARBA" id="ARBA00023163"/>
    </source>
</evidence>